<keyword evidence="2" id="KW-0489">Methyltransferase</keyword>
<dbReference type="Pfam" id="PF13649">
    <property type="entry name" value="Methyltransf_25"/>
    <property type="match status" value="1"/>
</dbReference>
<feature type="domain" description="Methyltransferase" evidence="1">
    <location>
        <begin position="43"/>
        <end position="135"/>
    </location>
</feature>
<sequence length="242" mass="28703">MKNNLNKDLYSDQLFKVWAEKNDLLSIESYFIKKYLSNKEGKVIEAGTGGGRIIFEIERLGFYKLEAFDYVENMITFCNKKKKELNASINFKTADATNLITYTDNSFDYLIYLQQILCFVDKELLPKALKEAHRIGKVDSTYIFSFLNWHSKFYNPILSFLVNFFRIIRNDKIRKYELPWLNIDGKFNWKFLNKKQPRNIWFKESDIITILKNNGFSILEVKTQIEPSNKMQHIHIACKKSQ</sequence>
<name>A0ABU7XXF1_9FLAO</name>
<dbReference type="GO" id="GO:0032259">
    <property type="term" value="P:methylation"/>
    <property type="evidence" value="ECO:0007669"/>
    <property type="project" value="UniProtKB-KW"/>
</dbReference>
<dbReference type="CDD" id="cd02440">
    <property type="entry name" value="AdoMet_MTases"/>
    <property type="match status" value="1"/>
</dbReference>
<accession>A0ABU7XXF1</accession>
<dbReference type="InterPro" id="IPR029063">
    <property type="entry name" value="SAM-dependent_MTases_sf"/>
</dbReference>
<dbReference type="EMBL" id="JAODOP010000004">
    <property type="protein sequence ID" value="MEF3835415.1"/>
    <property type="molecule type" value="Genomic_DNA"/>
</dbReference>
<keyword evidence="2" id="KW-0808">Transferase</keyword>
<dbReference type="InterPro" id="IPR041698">
    <property type="entry name" value="Methyltransf_25"/>
</dbReference>
<proteinExistence type="predicted"/>
<evidence type="ECO:0000259" key="1">
    <source>
        <dbReference type="Pfam" id="PF13649"/>
    </source>
</evidence>
<reference evidence="2 3" key="1">
    <citation type="submission" date="2022-09" db="EMBL/GenBank/DDBJ databases">
        <title>Genome sequencing of Flavivirga sp. MEBiC05379.</title>
        <authorList>
            <person name="Oh H.-M."/>
            <person name="Kwon K.K."/>
            <person name="Park M.J."/>
            <person name="Yang S.-H."/>
        </authorList>
    </citation>
    <scope>NUCLEOTIDE SEQUENCE [LARGE SCALE GENOMIC DNA]</scope>
    <source>
        <strain evidence="2 3">MEBiC05379</strain>
    </source>
</reference>
<keyword evidence="3" id="KW-1185">Reference proteome</keyword>
<evidence type="ECO:0000313" key="2">
    <source>
        <dbReference type="EMBL" id="MEF3835415.1"/>
    </source>
</evidence>
<gene>
    <name evidence="2" type="ORF">N1F79_19990</name>
</gene>
<dbReference type="Proteomes" id="UP001337305">
    <property type="component" value="Unassembled WGS sequence"/>
</dbReference>
<comment type="caution">
    <text evidence="2">The sequence shown here is derived from an EMBL/GenBank/DDBJ whole genome shotgun (WGS) entry which is preliminary data.</text>
</comment>
<protein>
    <submittedName>
        <fullName evidence="2">Class I SAM-dependent methyltransferase</fullName>
    </submittedName>
</protein>
<dbReference type="GO" id="GO:0008168">
    <property type="term" value="F:methyltransferase activity"/>
    <property type="evidence" value="ECO:0007669"/>
    <property type="project" value="UniProtKB-KW"/>
</dbReference>
<dbReference type="RefSeq" id="WP_303307701.1">
    <property type="nucleotide sequence ID" value="NZ_JAODOP010000004.1"/>
</dbReference>
<dbReference type="Gene3D" id="3.40.50.150">
    <property type="entry name" value="Vaccinia Virus protein VP39"/>
    <property type="match status" value="1"/>
</dbReference>
<organism evidence="2 3">
    <name type="scientific">Flavivirga spongiicola</name>
    <dbReference type="NCBI Taxonomy" id="421621"/>
    <lineage>
        <taxon>Bacteria</taxon>
        <taxon>Pseudomonadati</taxon>
        <taxon>Bacteroidota</taxon>
        <taxon>Flavobacteriia</taxon>
        <taxon>Flavobacteriales</taxon>
        <taxon>Flavobacteriaceae</taxon>
        <taxon>Flavivirga</taxon>
    </lineage>
</organism>
<dbReference type="SUPFAM" id="SSF53335">
    <property type="entry name" value="S-adenosyl-L-methionine-dependent methyltransferases"/>
    <property type="match status" value="1"/>
</dbReference>
<evidence type="ECO:0000313" key="3">
    <source>
        <dbReference type="Proteomes" id="UP001337305"/>
    </source>
</evidence>